<sequence>MAMATSDPTQVLEFSLETPSGNSANEDSTEEKGSGHQTLLQQKRLQEHSKALERGIFRQTSRTIEVWSKPEESWTKINTDASIMWGQGTSLGAIIRDREGKRLNSVTMFLSQEIEVDVAEALVCKVGLLLAHSMGIQKIILETDSAIIFNKMKSTKPDFSYLGRIVEEIKLLSSSFCSFIPSYVRRSANSVAHHLAHFAFSLIDQGLENSSVPEHVSDIIALEVSS</sequence>
<dbReference type="Pfam" id="PF13456">
    <property type="entry name" value="RVT_3"/>
    <property type="match status" value="1"/>
</dbReference>
<dbReference type="EMBL" id="JABTTQ020000617">
    <property type="protein sequence ID" value="KAK6138829.1"/>
    <property type="molecule type" value="Genomic_DNA"/>
</dbReference>
<dbReference type="CDD" id="cd06222">
    <property type="entry name" value="RNase_H_like"/>
    <property type="match status" value="1"/>
</dbReference>
<protein>
    <recommendedName>
        <fullName evidence="2">RNase H type-1 domain-containing protein</fullName>
    </recommendedName>
</protein>
<reference evidence="3 4" key="1">
    <citation type="journal article" date="2021" name="Comput. Struct. Biotechnol. J.">
        <title>De novo genome assembly of the potent medicinal plant Rehmannia glutinosa using nanopore technology.</title>
        <authorList>
            <person name="Ma L."/>
            <person name="Dong C."/>
            <person name="Song C."/>
            <person name="Wang X."/>
            <person name="Zheng X."/>
            <person name="Niu Y."/>
            <person name="Chen S."/>
            <person name="Feng W."/>
        </authorList>
    </citation>
    <scope>NUCLEOTIDE SEQUENCE [LARGE SCALE GENOMIC DNA]</scope>
    <source>
        <strain evidence="3">DH-2019</strain>
    </source>
</reference>
<dbReference type="InterPro" id="IPR002156">
    <property type="entry name" value="RNaseH_domain"/>
</dbReference>
<dbReference type="Proteomes" id="UP001318860">
    <property type="component" value="Unassembled WGS sequence"/>
</dbReference>
<dbReference type="InterPro" id="IPR052929">
    <property type="entry name" value="RNase_H-like_EbsB-rel"/>
</dbReference>
<feature type="region of interest" description="Disordered" evidence="1">
    <location>
        <begin position="1"/>
        <end position="39"/>
    </location>
</feature>
<feature type="compositionally biased region" description="Polar residues" evidence="1">
    <location>
        <begin position="17"/>
        <end position="26"/>
    </location>
</feature>
<proteinExistence type="predicted"/>
<dbReference type="InterPro" id="IPR044730">
    <property type="entry name" value="RNase_H-like_dom_plant"/>
</dbReference>
<name>A0ABR0VXS4_REHGL</name>
<dbReference type="InterPro" id="IPR036397">
    <property type="entry name" value="RNaseH_sf"/>
</dbReference>
<dbReference type="Gene3D" id="3.30.420.10">
    <property type="entry name" value="Ribonuclease H-like superfamily/Ribonuclease H"/>
    <property type="match status" value="1"/>
</dbReference>
<dbReference type="SUPFAM" id="SSF53098">
    <property type="entry name" value="Ribonuclease H-like"/>
    <property type="match status" value="1"/>
</dbReference>
<dbReference type="InterPro" id="IPR012337">
    <property type="entry name" value="RNaseH-like_sf"/>
</dbReference>
<dbReference type="PANTHER" id="PTHR47074:SF11">
    <property type="entry name" value="REVERSE TRANSCRIPTASE-LIKE PROTEIN"/>
    <property type="match status" value="1"/>
</dbReference>
<dbReference type="PANTHER" id="PTHR47074">
    <property type="entry name" value="BNAC02G40300D PROTEIN"/>
    <property type="match status" value="1"/>
</dbReference>
<evidence type="ECO:0000313" key="3">
    <source>
        <dbReference type="EMBL" id="KAK6138829.1"/>
    </source>
</evidence>
<keyword evidence="4" id="KW-1185">Reference proteome</keyword>
<feature type="domain" description="RNase H type-1" evidence="2">
    <location>
        <begin position="87"/>
        <end position="199"/>
    </location>
</feature>
<accession>A0ABR0VXS4</accession>
<comment type="caution">
    <text evidence="3">The sequence shown here is derived from an EMBL/GenBank/DDBJ whole genome shotgun (WGS) entry which is preliminary data.</text>
</comment>
<evidence type="ECO:0000313" key="4">
    <source>
        <dbReference type="Proteomes" id="UP001318860"/>
    </source>
</evidence>
<evidence type="ECO:0000259" key="2">
    <source>
        <dbReference type="Pfam" id="PF13456"/>
    </source>
</evidence>
<evidence type="ECO:0000256" key="1">
    <source>
        <dbReference type="SAM" id="MobiDB-lite"/>
    </source>
</evidence>
<gene>
    <name evidence="3" type="ORF">DH2020_027428</name>
</gene>
<organism evidence="3 4">
    <name type="scientific">Rehmannia glutinosa</name>
    <name type="common">Chinese foxglove</name>
    <dbReference type="NCBI Taxonomy" id="99300"/>
    <lineage>
        <taxon>Eukaryota</taxon>
        <taxon>Viridiplantae</taxon>
        <taxon>Streptophyta</taxon>
        <taxon>Embryophyta</taxon>
        <taxon>Tracheophyta</taxon>
        <taxon>Spermatophyta</taxon>
        <taxon>Magnoliopsida</taxon>
        <taxon>eudicotyledons</taxon>
        <taxon>Gunneridae</taxon>
        <taxon>Pentapetalae</taxon>
        <taxon>asterids</taxon>
        <taxon>lamiids</taxon>
        <taxon>Lamiales</taxon>
        <taxon>Orobanchaceae</taxon>
        <taxon>Rehmannieae</taxon>
        <taxon>Rehmannia</taxon>
    </lineage>
</organism>